<dbReference type="Proteomes" id="UP000515152">
    <property type="component" value="Unplaced"/>
</dbReference>
<accession>A0A8M1KI64</accession>
<dbReference type="KEGG" id="char:122131161"/>
<organism evidence="1 2">
    <name type="scientific">Clupea harengus</name>
    <name type="common">Atlantic herring</name>
    <dbReference type="NCBI Taxonomy" id="7950"/>
    <lineage>
        <taxon>Eukaryota</taxon>
        <taxon>Metazoa</taxon>
        <taxon>Chordata</taxon>
        <taxon>Craniata</taxon>
        <taxon>Vertebrata</taxon>
        <taxon>Euteleostomi</taxon>
        <taxon>Actinopterygii</taxon>
        <taxon>Neopterygii</taxon>
        <taxon>Teleostei</taxon>
        <taxon>Clupei</taxon>
        <taxon>Clupeiformes</taxon>
        <taxon>Clupeoidei</taxon>
        <taxon>Clupeidae</taxon>
        <taxon>Clupea</taxon>
    </lineage>
</organism>
<gene>
    <name evidence="2" type="primary">LOC122131161</name>
</gene>
<dbReference type="PANTHER" id="PTHR14241">
    <property type="entry name" value="INTERFERON-INDUCED PROTEIN 44"/>
    <property type="match status" value="1"/>
</dbReference>
<proteinExistence type="predicted"/>
<evidence type="ECO:0000313" key="1">
    <source>
        <dbReference type="Proteomes" id="UP000515152"/>
    </source>
</evidence>
<dbReference type="RefSeq" id="XP_042562013.1">
    <property type="nucleotide sequence ID" value="XM_042706079.1"/>
</dbReference>
<dbReference type="PANTHER" id="PTHR14241:SF28">
    <property type="entry name" value="INTERFERON-INDUCED PROTEIN 44-LIKE"/>
    <property type="match status" value="1"/>
</dbReference>
<dbReference type="GeneID" id="122131161"/>
<dbReference type="OrthoDB" id="25620at2759"/>
<name>A0A8M1KI64_CLUHA</name>
<reference evidence="2" key="1">
    <citation type="submission" date="2025-08" db="UniProtKB">
        <authorList>
            <consortium name="RefSeq"/>
        </authorList>
    </citation>
    <scope>IDENTIFICATION</scope>
</reference>
<dbReference type="AlphaFoldDB" id="A0A8M1KI64"/>
<keyword evidence="1" id="KW-1185">Reference proteome</keyword>
<sequence length="401" mass="44408">MNKPPTNQGHDENAFLFDVTTTNATKISPEDDSKINISQGYYNYEFGNSFKLRTESVSKESCLLVYFSSDEVFNTGWPDECYNITKGDAGFKDLELFRVTGIGDVLPSPWREVSWTERTREDFRESFVSHKVFIESLNSVRVLLLGPTGSGKSSFVNSVRSVMFKRTTHMPASGAGAPGHFKKLKSSIIRAGRGGSPTSLTLCEVMALGEGESAGLSVSDAWPSLRDTCPEGYSVRFRPMLTVVSVSVPSNQFQSDTPCNSQTSGYRAEPGIKDRIHCVLFVLDARKITTYDGDLQKTIRMLQAKISDLDVPQIVLLTHVDQLCHAEDMKYVYASRAVKDKMQKAAEFVSMPMCHVLPVKNYAVELDTDCNNDILLLSAVHSVLQAIDDTLDDQCVSSTVE</sequence>
<dbReference type="GO" id="GO:0006955">
    <property type="term" value="P:immune response"/>
    <property type="evidence" value="ECO:0007669"/>
    <property type="project" value="TreeGrafter"/>
</dbReference>
<protein>
    <submittedName>
        <fullName evidence="2">Interferon-induced protein 44-like</fullName>
    </submittedName>
</protein>
<evidence type="ECO:0000313" key="2">
    <source>
        <dbReference type="RefSeq" id="XP_042562013.1"/>
    </source>
</evidence>